<keyword evidence="3" id="KW-1185">Reference proteome</keyword>
<organism evidence="2 3">
    <name type="scientific">Colletotrichum orchidophilum</name>
    <dbReference type="NCBI Taxonomy" id="1209926"/>
    <lineage>
        <taxon>Eukaryota</taxon>
        <taxon>Fungi</taxon>
        <taxon>Dikarya</taxon>
        <taxon>Ascomycota</taxon>
        <taxon>Pezizomycotina</taxon>
        <taxon>Sordariomycetes</taxon>
        <taxon>Hypocreomycetidae</taxon>
        <taxon>Glomerellales</taxon>
        <taxon>Glomerellaceae</taxon>
        <taxon>Colletotrichum</taxon>
    </lineage>
</organism>
<dbReference type="EMBL" id="MJBS01000242">
    <property type="protein sequence ID" value="OHE90571.1"/>
    <property type="molecule type" value="Genomic_DNA"/>
</dbReference>
<comment type="caution">
    <text evidence="2">The sequence shown here is derived from an EMBL/GenBank/DDBJ whole genome shotgun (WGS) entry which is preliminary data.</text>
</comment>
<dbReference type="RefSeq" id="XP_022467748.1">
    <property type="nucleotide sequence ID" value="XM_022625749.1"/>
</dbReference>
<sequence>KKKTNLGQGATLHLNHGVCEFEHCGPEVLALIRKRAFQQFPFWDGEEGKGQGGKRHTLLETGKQQDKPATQQKLDGHEDQHHAERSSVPMDAGREGPQGVGSKRGDGVADYSTLFGRLHRPRHRASGGTPRSKTRRDRSVYPPSQHSPSLFILLSAHGPVSRALANVDRVWLGSRLVSEHLTHLTHSTPPPPLTLTLKLTLTLTHTLTQTRSHSSSQASR</sequence>
<feature type="non-terminal residue" evidence="2">
    <location>
        <position position="1"/>
    </location>
</feature>
<dbReference type="GeneID" id="34567259"/>
<feature type="region of interest" description="Disordered" evidence="1">
    <location>
        <begin position="60"/>
        <end position="145"/>
    </location>
</feature>
<proteinExistence type="predicted"/>
<reference evidence="2 3" key="1">
    <citation type="submission" date="2016-09" db="EMBL/GenBank/DDBJ databases">
        <authorList>
            <person name="Capua I."/>
            <person name="De Benedictis P."/>
            <person name="Joannis T."/>
            <person name="Lombin L.H."/>
            <person name="Cattoli G."/>
        </authorList>
    </citation>
    <scope>NUCLEOTIDE SEQUENCE [LARGE SCALE GENOMIC DNA]</scope>
    <source>
        <strain evidence="2 3">IMI 309357</strain>
    </source>
</reference>
<gene>
    <name evidence="2" type="ORF">CORC01_14138</name>
</gene>
<dbReference type="AlphaFoldDB" id="A0A1G4AN76"/>
<accession>A0A1G4AN76</accession>
<dbReference type="Proteomes" id="UP000176998">
    <property type="component" value="Unassembled WGS sequence"/>
</dbReference>
<feature type="compositionally biased region" description="Basic and acidic residues" evidence="1">
    <location>
        <begin position="74"/>
        <end position="85"/>
    </location>
</feature>
<evidence type="ECO:0000256" key="1">
    <source>
        <dbReference type="SAM" id="MobiDB-lite"/>
    </source>
</evidence>
<evidence type="ECO:0000313" key="2">
    <source>
        <dbReference type="EMBL" id="OHE90571.1"/>
    </source>
</evidence>
<protein>
    <submittedName>
        <fullName evidence="2">Uncharacterized protein</fullName>
    </submittedName>
</protein>
<evidence type="ECO:0000313" key="3">
    <source>
        <dbReference type="Proteomes" id="UP000176998"/>
    </source>
</evidence>
<name>A0A1G4AN76_9PEZI</name>